<evidence type="ECO:0000256" key="5">
    <source>
        <dbReference type="ARBA" id="ARBA00023136"/>
    </source>
</evidence>
<feature type="transmembrane region" description="Helical" evidence="7">
    <location>
        <begin position="341"/>
        <end position="363"/>
    </location>
</feature>
<dbReference type="Gene3D" id="1.20.1250.20">
    <property type="entry name" value="MFS general substrate transporter like domains"/>
    <property type="match status" value="2"/>
</dbReference>
<evidence type="ECO:0000256" key="7">
    <source>
        <dbReference type="SAM" id="Phobius"/>
    </source>
</evidence>
<keyword evidence="10" id="KW-1185">Reference proteome</keyword>
<evidence type="ECO:0000256" key="1">
    <source>
        <dbReference type="ARBA" id="ARBA00004141"/>
    </source>
</evidence>
<feature type="transmembrane region" description="Helical" evidence="7">
    <location>
        <begin position="383"/>
        <end position="402"/>
    </location>
</feature>
<evidence type="ECO:0000256" key="6">
    <source>
        <dbReference type="SAM" id="MobiDB-lite"/>
    </source>
</evidence>
<reference evidence="9" key="1">
    <citation type="journal article" date="2020" name="Stud. Mycol.">
        <title>101 Dothideomycetes genomes: a test case for predicting lifestyles and emergence of pathogens.</title>
        <authorList>
            <person name="Haridas S."/>
            <person name="Albert R."/>
            <person name="Binder M."/>
            <person name="Bloem J."/>
            <person name="Labutti K."/>
            <person name="Salamov A."/>
            <person name="Andreopoulos B."/>
            <person name="Baker S."/>
            <person name="Barry K."/>
            <person name="Bills G."/>
            <person name="Bluhm B."/>
            <person name="Cannon C."/>
            <person name="Castanera R."/>
            <person name="Culley D."/>
            <person name="Daum C."/>
            <person name="Ezra D."/>
            <person name="Gonzalez J."/>
            <person name="Henrissat B."/>
            <person name="Kuo A."/>
            <person name="Liang C."/>
            <person name="Lipzen A."/>
            <person name="Lutzoni F."/>
            <person name="Magnuson J."/>
            <person name="Mondo S."/>
            <person name="Nolan M."/>
            <person name="Ohm R."/>
            <person name="Pangilinan J."/>
            <person name="Park H.-J."/>
            <person name="Ramirez L."/>
            <person name="Alfaro M."/>
            <person name="Sun H."/>
            <person name="Tritt A."/>
            <person name="Yoshinaga Y."/>
            <person name="Zwiers L.-H."/>
            <person name="Turgeon B."/>
            <person name="Goodwin S."/>
            <person name="Spatafora J."/>
            <person name="Crous P."/>
            <person name="Grigoriev I."/>
        </authorList>
    </citation>
    <scope>NUCLEOTIDE SEQUENCE</scope>
    <source>
        <strain evidence="9">ATCC 36951</strain>
    </source>
</reference>
<dbReference type="PROSITE" id="PS50850">
    <property type="entry name" value="MFS"/>
    <property type="match status" value="1"/>
</dbReference>
<dbReference type="RefSeq" id="XP_033660829.1">
    <property type="nucleotide sequence ID" value="XM_033818851.1"/>
</dbReference>
<feature type="transmembrane region" description="Helical" evidence="7">
    <location>
        <begin position="116"/>
        <end position="138"/>
    </location>
</feature>
<dbReference type="InterPro" id="IPR005829">
    <property type="entry name" value="Sugar_transporter_CS"/>
</dbReference>
<name>A0A6A6C1B7_ZASCE</name>
<keyword evidence="2" id="KW-0813">Transport</keyword>
<evidence type="ECO:0000259" key="8">
    <source>
        <dbReference type="PROSITE" id="PS50850"/>
    </source>
</evidence>
<dbReference type="Pfam" id="PF06609">
    <property type="entry name" value="TRI12"/>
    <property type="match status" value="1"/>
</dbReference>
<feature type="transmembrane region" description="Helical" evidence="7">
    <location>
        <begin position="170"/>
        <end position="190"/>
    </location>
</feature>
<dbReference type="SUPFAM" id="SSF103473">
    <property type="entry name" value="MFS general substrate transporter"/>
    <property type="match status" value="1"/>
</dbReference>
<feature type="transmembrane region" description="Helical" evidence="7">
    <location>
        <begin position="273"/>
        <end position="293"/>
    </location>
</feature>
<feature type="compositionally biased region" description="Basic and acidic residues" evidence="6">
    <location>
        <begin position="11"/>
        <end position="35"/>
    </location>
</feature>
<dbReference type="OrthoDB" id="4161376at2759"/>
<sequence>MADTNTLPTVADEKTNIDTTAAHRETGESSSGHREHDFIEKFEHSAPGYGNERAEKAIDDVKDEDNPNVHTTFNAQLFLGLTAMSFLWVGSQIPLYLFGSVLPDIYSEVGGANGRWVWMIIGYLIPNAALCPFVGALSDIFGRKAVAAFGQVLLIIGPVVVSTAHDINVAIGGMVIAGLGAGLNELIALAGTSEMVPVRKRAGYVGAVVFTILPFCPSPLWAQLITKDSNWRYIGALVGAWNAIGLILVALCYKDPVRERPAAKEILKQIDYVGGMLSIGGVTCFMSGMQWGARQYEWTTVHVLVPFLIGLVMIIAFFVWEICFAKYPMVPKAVFSKDKRTMILILLVTFFSGGNFFVILLFWPTQVYNMYGNDPVQIGIRTLPIGFGIIFGAAFALVLIGATKGRTTILMIFWTVFMTAFVGAMSVARPDNLNPVVYPIITLASVGVGAVIIPCSIIAQIMCPTELIGTITAITLSIRYIGGAVGFAAYYNVFFHKYYALANTVAGPQITDAGITTDYFELVNLITLASNAEYQKVMDLIASSPTVMHKDTAYATIISAVQDAFGIAYQWPYWISIAFGGVCILCSLGLRDIRQHM</sequence>
<keyword evidence="3 7" id="KW-0812">Transmembrane</keyword>
<dbReference type="EMBL" id="ML993631">
    <property type="protein sequence ID" value="KAF2159940.1"/>
    <property type="molecule type" value="Genomic_DNA"/>
</dbReference>
<dbReference type="GO" id="GO:0022857">
    <property type="term" value="F:transmembrane transporter activity"/>
    <property type="evidence" value="ECO:0007669"/>
    <property type="project" value="InterPro"/>
</dbReference>
<evidence type="ECO:0000256" key="4">
    <source>
        <dbReference type="ARBA" id="ARBA00022989"/>
    </source>
</evidence>
<feature type="transmembrane region" description="Helical" evidence="7">
    <location>
        <begin position="77"/>
        <end position="96"/>
    </location>
</feature>
<evidence type="ECO:0000313" key="9">
    <source>
        <dbReference type="EMBL" id="KAF2159940.1"/>
    </source>
</evidence>
<evidence type="ECO:0000313" key="10">
    <source>
        <dbReference type="Proteomes" id="UP000799537"/>
    </source>
</evidence>
<organism evidence="9 10">
    <name type="scientific">Zasmidium cellare ATCC 36951</name>
    <dbReference type="NCBI Taxonomy" id="1080233"/>
    <lineage>
        <taxon>Eukaryota</taxon>
        <taxon>Fungi</taxon>
        <taxon>Dikarya</taxon>
        <taxon>Ascomycota</taxon>
        <taxon>Pezizomycotina</taxon>
        <taxon>Dothideomycetes</taxon>
        <taxon>Dothideomycetidae</taxon>
        <taxon>Mycosphaerellales</taxon>
        <taxon>Mycosphaerellaceae</taxon>
        <taxon>Zasmidium</taxon>
    </lineage>
</organism>
<proteinExistence type="predicted"/>
<feature type="transmembrane region" description="Helical" evidence="7">
    <location>
        <begin position="202"/>
        <end position="221"/>
    </location>
</feature>
<feature type="transmembrane region" description="Helical" evidence="7">
    <location>
        <begin position="145"/>
        <end position="164"/>
    </location>
</feature>
<feature type="transmembrane region" description="Helical" evidence="7">
    <location>
        <begin position="471"/>
        <end position="491"/>
    </location>
</feature>
<evidence type="ECO:0000256" key="3">
    <source>
        <dbReference type="ARBA" id="ARBA00022692"/>
    </source>
</evidence>
<feature type="region of interest" description="Disordered" evidence="6">
    <location>
        <begin position="1"/>
        <end position="35"/>
    </location>
</feature>
<dbReference type="InterPro" id="IPR036259">
    <property type="entry name" value="MFS_trans_sf"/>
</dbReference>
<dbReference type="Proteomes" id="UP000799537">
    <property type="component" value="Unassembled WGS sequence"/>
</dbReference>
<dbReference type="PANTHER" id="PTHR23501:SF109">
    <property type="entry name" value="MAJOR FACILITATOR SUPERFAMILY (MFS) PROFILE DOMAIN-CONTAINING PROTEIN-RELATED"/>
    <property type="match status" value="1"/>
</dbReference>
<protein>
    <recommendedName>
        <fullName evidence="8">Major facilitator superfamily (MFS) profile domain-containing protein</fullName>
    </recommendedName>
</protein>
<feature type="transmembrane region" description="Helical" evidence="7">
    <location>
        <begin position="233"/>
        <end position="253"/>
    </location>
</feature>
<dbReference type="AlphaFoldDB" id="A0A6A6C1B7"/>
<accession>A0A6A6C1B7</accession>
<dbReference type="PROSITE" id="PS00216">
    <property type="entry name" value="SUGAR_TRANSPORT_1"/>
    <property type="match status" value="1"/>
</dbReference>
<feature type="transmembrane region" description="Helical" evidence="7">
    <location>
        <begin position="299"/>
        <end position="320"/>
    </location>
</feature>
<comment type="subcellular location">
    <subcellularLocation>
        <location evidence="1">Membrane</location>
        <topology evidence="1">Multi-pass membrane protein</topology>
    </subcellularLocation>
</comment>
<feature type="transmembrane region" description="Helical" evidence="7">
    <location>
        <begin position="440"/>
        <end position="459"/>
    </location>
</feature>
<dbReference type="GO" id="GO:0005886">
    <property type="term" value="C:plasma membrane"/>
    <property type="evidence" value="ECO:0007669"/>
    <property type="project" value="TreeGrafter"/>
</dbReference>
<keyword evidence="4 7" id="KW-1133">Transmembrane helix</keyword>
<feature type="transmembrane region" description="Helical" evidence="7">
    <location>
        <begin position="571"/>
        <end position="590"/>
    </location>
</feature>
<dbReference type="GeneID" id="54572123"/>
<evidence type="ECO:0000256" key="2">
    <source>
        <dbReference type="ARBA" id="ARBA00022448"/>
    </source>
</evidence>
<gene>
    <name evidence="9" type="ORF">M409DRAFT_70697</name>
</gene>
<dbReference type="InterPro" id="IPR020846">
    <property type="entry name" value="MFS_dom"/>
</dbReference>
<keyword evidence="5 7" id="KW-0472">Membrane</keyword>
<feature type="domain" description="Major facilitator superfamily (MFS) profile" evidence="8">
    <location>
        <begin position="78"/>
        <end position="536"/>
    </location>
</feature>
<feature type="transmembrane region" description="Helical" evidence="7">
    <location>
        <begin position="409"/>
        <end position="428"/>
    </location>
</feature>
<dbReference type="InterPro" id="IPR010573">
    <property type="entry name" value="MFS_Str1/Tri12-like"/>
</dbReference>
<dbReference type="PANTHER" id="PTHR23501">
    <property type="entry name" value="MAJOR FACILITATOR SUPERFAMILY"/>
    <property type="match status" value="1"/>
</dbReference>